<keyword evidence="2" id="KW-1185">Reference proteome</keyword>
<organism evidence="1 2">
    <name type="scientific">Escherichia phage vB_EcoM_112</name>
    <dbReference type="NCBI Taxonomy" id="1495285"/>
    <lineage>
        <taxon>Viruses</taxon>
        <taxon>Duplodnaviria</taxon>
        <taxon>Heunggongvirae</taxon>
        <taxon>Uroviricota</taxon>
        <taxon>Caudoviricetes</taxon>
        <taxon>Pantevenvirales</taxon>
        <taxon>Straboviridae</taxon>
        <taxon>Tevenvirinae</taxon>
        <taxon>Tequatrovirus</taxon>
        <taxon>Tequatrovirus e112</taxon>
    </lineage>
</organism>
<dbReference type="RefSeq" id="YP_009030811.1">
    <property type="nucleotide sequence ID" value="NC_024125.2"/>
</dbReference>
<name>A0A023ZV35_9CAUD</name>
<dbReference type="GeneID" id="19485354"/>
<protein>
    <submittedName>
        <fullName evidence="1">Uncharacterized protein</fullName>
    </submittedName>
</protein>
<reference evidence="1 2" key="1">
    <citation type="submission" date="2014-10" db="EMBL/GenBank/DDBJ databases">
        <title>Complete genome sequence of e11/2, a T-even type bacteriophage specific for E. coli O157:H7.</title>
        <authorList>
            <person name="Coffey B."/>
            <person name="Ross P."/>
            <person name="O'Flynn G."/>
            <person name="O'Sullivan O."/>
            <person name="Casey A."/>
            <person name="Callanan M."/>
            <person name="Coffey A."/>
            <person name="McAuliffe O."/>
        </authorList>
    </citation>
    <scope>NUCLEOTIDE SEQUENCE [LARGE SCALE GENOMIC DNA]</scope>
</reference>
<gene>
    <name evidence="1" type="ORF">e112_214</name>
</gene>
<dbReference type="KEGG" id="vg:19485354"/>
<sequence>MNIINKIFGIQYIKVTYKVTDKNPYTDEHEEPRVESIILEKDPNWPVEFRLPCYGHWADVEIISIENV</sequence>
<proteinExistence type="predicted"/>
<dbReference type="EMBL" id="KJ668714">
    <property type="protein sequence ID" value="AHY83404.1"/>
    <property type="molecule type" value="Genomic_DNA"/>
</dbReference>
<evidence type="ECO:0000313" key="1">
    <source>
        <dbReference type="EMBL" id="AHY83404.1"/>
    </source>
</evidence>
<accession>A0A023ZV35</accession>
<dbReference type="Proteomes" id="UP000024439">
    <property type="component" value="Segment"/>
</dbReference>
<evidence type="ECO:0000313" key="2">
    <source>
        <dbReference type="Proteomes" id="UP000024439"/>
    </source>
</evidence>